<dbReference type="InterPro" id="IPR013762">
    <property type="entry name" value="Integrase-like_cat_sf"/>
</dbReference>
<evidence type="ECO:0000256" key="3">
    <source>
        <dbReference type="ARBA" id="ARBA00023125"/>
    </source>
</evidence>
<evidence type="ECO:0000313" key="7">
    <source>
        <dbReference type="Proteomes" id="UP001501706"/>
    </source>
</evidence>
<dbReference type="InterPro" id="IPR038488">
    <property type="entry name" value="Integrase_DNA-bd_sf"/>
</dbReference>
<evidence type="ECO:0000256" key="2">
    <source>
        <dbReference type="ARBA" id="ARBA00022908"/>
    </source>
</evidence>
<dbReference type="EMBL" id="BAAAEN010000002">
    <property type="protein sequence ID" value="GAA0493380.1"/>
    <property type="molecule type" value="Genomic_DNA"/>
</dbReference>
<dbReference type="RefSeq" id="WP_343927118.1">
    <property type="nucleotide sequence ID" value="NZ_BAAAEN010000002.1"/>
</dbReference>
<gene>
    <name evidence="6" type="ORF">GCM10009097_06500</name>
</gene>
<keyword evidence="3" id="KW-0238">DNA-binding</keyword>
<dbReference type="Gene3D" id="3.30.160.390">
    <property type="entry name" value="Integrase, DNA-binding domain"/>
    <property type="match status" value="1"/>
</dbReference>
<dbReference type="InterPro" id="IPR011010">
    <property type="entry name" value="DNA_brk_join_enz"/>
</dbReference>
<sequence length="420" mass="47353">MPKKIVPLTDTKCRTAKYNADGGNKLFDGGGLVLELMPSGAKKWRYRYRGPSGKETTITIGDYPATGLAEARKEHLAMRKMVAAGKDPVIEREAQRRAAMVAAGNTVRVVVEEWIDTRKSDWSPKHLSRVNGVFGNDVFPTLGNRPMDGVSNLEVLAVLRRIEQRGAHEMAYKALEYIGSAWRYAVGTRRASADVTVGLRELLKPKPPVQHHPHVDEEDLPTLLARVETYSGRPETVLAVKLMVLTFLRTNELRWAEWTEFDFEAAEWRVPAARMKGSVRAKATGEPHVVPLARQTIELLEKLRGYTGRYRFLFPGERNPAHQAMSVATINKALKSLGFEGQQTGHGFRGLASTILNERSGFQPDAIERQLAHVEQNKIRKAYNHATYMDERRRMMQWWADFIDQKSGKNVVPLLTESRA</sequence>
<dbReference type="InterPro" id="IPR010998">
    <property type="entry name" value="Integrase_recombinase_N"/>
</dbReference>
<evidence type="ECO:0000313" key="6">
    <source>
        <dbReference type="EMBL" id="GAA0493380.1"/>
    </source>
</evidence>
<evidence type="ECO:0000256" key="1">
    <source>
        <dbReference type="ARBA" id="ARBA00008857"/>
    </source>
</evidence>
<dbReference type="Pfam" id="PF00589">
    <property type="entry name" value="Phage_integrase"/>
    <property type="match status" value="1"/>
</dbReference>
<accession>A0ABN1B9Z8</accession>
<dbReference type="Pfam" id="PF13356">
    <property type="entry name" value="Arm-DNA-bind_3"/>
    <property type="match status" value="1"/>
</dbReference>
<comment type="caution">
    <text evidence="6">The sequence shown here is derived from an EMBL/GenBank/DDBJ whole genome shotgun (WGS) entry which is preliminary data.</text>
</comment>
<dbReference type="InterPro" id="IPR025166">
    <property type="entry name" value="Integrase_DNA_bind_dom"/>
</dbReference>
<dbReference type="InterPro" id="IPR002104">
    <property type="entry name" value="Integrase_catalytic"/>
</dbReference>
<keyword evidence="4" id="KW-0233">DNA recombination</keyword>
<dbReference type="Proteomes" id="UP001501706">
    <property type="component" value="Unassembled WGS sequence"/>
</dbReference>
<protein>
    <submittedName>
        <fullName evidence="6">Tyrosine-type recombinase/integrase</fullName>
    </submittedName>
</protein>
<dbReference type="InterPro" id="IPR050808">
    <property type="entry name" value="Phage_Integrase"/>
</dbReference>
<reference evidence="6 7" key="1">
    <citation type="journal article" date="2019" name="Int. J. Syst. Evol. Microbiol.">
        <title>The Global Catalogue of Microorganisms (GCM) 10K type strain sequencing project: providing services to taxonomists for standard genome sequencing and annotation.</title>
        <authorList>
            <consortium name="The Broad Institute Genomics Platform"/>
            <consortium name="The Broad Institute Genome Sequencing Center for Infectious Disease"/>
            <person name="Wu L."/>
            <person name="Ma J."/>
        </authorList>
    </citation>
    <scope>NUCLEOTIDE SEQUENCE [LARGE SCALE GENOMIC DNA]</scope>
    <source>
        <strain evidence="6 7">JCM 14330</strain>
    </source>
</reference>
<dbReference type="InterPro" id="IPR053876">
    <property type="entry name" value="Phage_int_M"/>
</dbReference>
<feature type="domain" description="Tyr recombinase" evidence="5">
    <location>
        <begin position="210"/>
        <end position="397"/>
    </location>
</feature>
<name>A0ABN1B9Z8_9BURK</name>
<dbReference type="PROSITE" id="PS51898">
    <property type="entry name" value="TYR_RECOMBINASE"/>
    <property type="match status" value="1"/>
</dbReference>
<keyword evidence="2" id="KW-0229">DNA integration</keyword>
<organism evidence="6 7">
    <name type="scientific">Pigmentiphaga daeguensis</name>
    <dbReference type="NCBI Taxonomy" id="414049"/>
    <lineage>
        <taxon>Bacteria</taxon>
        <taxon>Pseudomonadati</taxon>
        <taxon>Pseudomonadota</taxon>
        <taxon>Betaproteobacteria</taxon>
        <taxon>Burkholderiales</taxon>
        <taxon>Alcaligenaceae</taxon>
        <taxon>Pigmentiphaga</taxon>
    </lineage>
</organism>
<proteinExistence type="inferred from homology"/>
<evidence type="ECO:0000259" key="5">
    <source>
        <dbReference type="PROSITE" id="PS51898"/>
    </source>
</evidence>
<comment type="similarity">
    <text evidence="1">Belongs to the 'phage' integrase family.</text>
</comment>
<dbReference type="PANTHER" id="PTHR30629">
    <property type="entry name" value="PROPHAGE INTEGRASE"/>
    <property type="match status" value="1"/>
</dbReference>
<dbReference type="Gene3D" id="1.10.150.130">
    <property type="match status" value="1"/>
</dbReference>
<evidence type="ECO:0000256" key="4">
    <source>
        <dbReference type="ARBA" id="ARBA00023172"/>
    </source>
</evidence>
<dbReference type="PANTHER" id="PTHR30629:SF2">
    <property type="entry name" value="PROPHAGE INTEGRASE INTS-RELATED"/>
    <property type="match status" value="1"/>
</dbReference>
<dbReference type="Pfam" id="PF22022">
    <property type="entry name" value="Phage_int_M"/>
    <property type="match status" value="1"/>
</dbReference>
<dbReference type="Gene3D" id="1.10.443.10">
    <property type="entry name" value="Intergrase catalytic core"/>
    <property type="match status" value="1"/>
</dbReference>
<keyword evidence="7" id="KW-1185">Reference proteome</keyword>
<dbReference type="CDD" id="cd00801">
    <property type="entry name" value="INT_P4_C"/>
    <property type="match status" value="1"/>
</dbReference>
<dbReference type="SUPFAM" id="SSF56349">
    <property type="entry name" value="DNA breaking-rejoining enzymes"/>
    <property type="match status" value="1"/>
</dbReference>